<comment type="caution">
    <text evidence="2">The sequence shown here is derived from an EMBL/GenBank/DDBJ whole genome shotgun (WGS) entry which is preliminary data.</text>
</comment>
<organism evidence="2 3">
    <name type="scientific">Porites lobata</name>
    <dbReference type="NCBI Taxonomy" id="104759"/>
    <lineage>
        <taxon>Eukaryota</taxon>
        <taxon>Metazoa</taxon>
        <taxon>Cnidaria</taxon>
        <taxon>Anthozoa</taxon>
        <taxon>Hexacorallia</taxon>
        <taxon>Scleractinia</taxon>
        <taxon>Fungiina</taxon>
        <taxon>Poritidae</taxon>
        <taxon>Porites</taxon>
    </lineage>
</organism>
<accession>A0ABN8PCB0</accession>
<keyword evidence="3" id="KW-1185">Reference proteome</keyword>
<feature type="domain" description="SHSP" evidence="1">
    <location>
        <begin position="61"/>
        <end position="136"/>
    </location>
</feature>
<dbReference type="CDD" id="cd06526">
    <property type="entry name" value="metazoan_ACD"/>
    <property type="match status" value="1"/>
</dbReference>
<dbReference type="Gene3D" id="2.60.40.790">
    <property type="match status" value="1"/>
</dbReference>
<name>A0ABN8PCB0_9CNID</name>
<evidence type="ECO:0000313" key="3">
    <source>
        <dbReference type="Proteomes" id="UP001159405"/>
    </source>
</evidence>
<sequence length="194" mass="22181">MEQDLMAKHFDELRKSLSSDSERILTNLLSSPAYSSDFFKMDGERPSQPVRRVGETVRIACLDIGSYRPQDMVWQVEDEHVLVQGKRAQRVDKGVEGAKFSRAIPIPDGVDPKRISTRFNDIDGQYIIEGVKFEKEQRTPKRKTSCEVFNEAKMTLTIDLGNSRAQKLVHNDLSMNHLTGNRRVFDPETDKIVI</sequence>
<gene>
    <name evidence="2" type="ORF">PLOB_00041438</name>
</gene>
<reference evidence="2 3" key="1">
    <citation type="submission" date="2022-05" db="EMBL/GenBank/DDBJ databases">
        <authorList>
            <consortium name="Genoscope - CEA"/>
            <person name="William W."/>
        </authorList>
    </citation>
    <scope>NUCLEOTIDE SEQUENCE [LARGE SCALE GENOMIC DNA]</scope>
</reference>
<proteinExistence type="predicted"/>
<dbReference type="InterPro" id="IPR008978">
    <property type="entry name" value="HSP20-like_chaperone"/>
</dbReference>
<dbReference type="Pfam" id="PF00011">
    <property type="entry name" value="HSP20"/>
    <property type="match status" value="1"/>
</dbReference>
<protein>
    <recommendedName>
        <fullName evidence="1">SHSP domain-containing protein</fullName>
    </recommendedName>
</protein>
<evidence type="ECO:0000313" key="2">
    <source>
        <dbReference type="EMBL" id="CAH3140909.1"/>
    </source>
</evidence>
<dbReference type="Proteomes" id="UP001159405">
    <property type="component" value="Unassembled WGS sequence"/>
</dbReference>
<evidence type="ECO:0000259" key="1">
    <source>
        <dbReference type="Pfam" id="PF00011"/>
    </source>
</evidence>
<dbReference type="SUPFAM" id="SSF49764">
    <property type="entry name" value="HSP20-like chaperones"/>
    <property type="match status" value="1"/>
</dbReference>
<dbReference type="InterPro" id="IPR002068">
    <property type="entry name" value="A-crystallin/Hsp20_dom"/>
</dbReference>
<dbReference type="EMBL" id="CALNXK010000065">
    <property type="protein sequence ID" value="CAH3140909.1"/>
    <property type="molecule type" value="Genomic_DNA"/>
</dbReference>